<gene>
    <name evidence="1" type="ORF">ACJMK2_037705</name>
</gene>
<evidence type="ECO:0000313" key="1">
    <source>
        <dbReference type="EMBL" id="KAL3874733.1"/>
    </source>
</evidence>
<dbReference type="EMBL" id="JBJQND010000006">
    <property type="protein sequence ID" value="KAL3874733.1"/>
    <property type="molecule type" value="Genomic_DNA"/>
</dbReference>
<protein>
    <recommendedName>
        <fullName evidence="3">C2H2-type domain-containing protein</fullName>
    </recommendedName>
</protein>
<reference evidence="1 2" key="1">
    <citation type="submission" date="2024-11" db="EMBL/GenBank/DDBJ databases">
        <title>Chromosome-level genome assembly of the freshwater bivalve Anodonta woodiana.</title>
        <authorList>
            <person name="Chen X."/>
        </authorList>
    </citation>
    <scope>NUCLEOTIDE SEQUENCE [LARGE SCALE GENOMIC DNA]</scope>
    <source>
        <strain evidence="1">MN2024</strain>
        <tissue evidence="1">Gills</tissue>
    </source>
</reference>
<accession>A0ABD3WPR9</accession>
<name>A0ABD3WPR9_SINWO</name>
<evidence type="ECO:0008006" key="3">
    <source>
        <dbReference type="Google" id="ProtNLM"/>
    </source>
</evidence>
<comment type="caution">
    <text evidence="1">The sequence shown here is derived from an EMBL/GenBank/DDBJ whole genome shotgun (WGS) entry which is preliminary data.</text>
</comment>
<feature type="non-terminal residue" evidence="1">
    <location>
        <position position="90"/>
    </location>
</feature>
<evidence type="ECO:0000313" key="2">
    <source>
        <dbReference type="Proteomes" id="UP001634394"/>
    </source>
</evidence>
<proteinExistence type="predicted"/>
<dbReference type="AlphaFoldDB" id="A0ABD3WPR9"/>
<keyword evidence="2" id="KW-1185">Reference proteome</keyword>
<organism evidence="1 2">
    <name type="scientific">Sinanodonta woodiana</name>
    <name type="common">Chinese pond mussel</name>
    <name type="synonym">Anodonta woodiana</name>
    <dbReference type="NCBI Taxonomy" id="1069815"/>
    <lineage>
        <taxon>Eukaryota</taxon>
        <taxon>Metazoa</taxon>
        <taxon>Spiralia</taxon>
        <taxon>Lophotrochozoa</taxon>
        <taxon>Mollusca</taxon>
        <taxon>Bivalvia</taxon>
        <taxon>Autobranchia</taxon>
        <taxon>Heteroconchia</taxon>
        <taxon>Palaeoheterodonta</taxon>
        <taxon>Unionida</taxon>
        <taxon>Unionoidea</taxon>
        <taxon>Unionidae</taxon>
        <taxon>Unioninae</taxon>
        <taxon>Sinanodonta</taxon>
    </lineage>
</organism>
<sequence>MGVPVYNCTHCDDGFYETTPLVDFNTYQAHDRKSTTTNITKSTAITTVKSTPTSTIESTPIKIARENRATLLRPNTPSTQTATQKIDLIP</sequence>
<dbReference type="Proteomes" id="UP001634394">
    <property type="component" value="Unassembled WGS sequence"/>
</dbReference>